<evidence type="ECO:0000256" key="1">
    <source>
        <dbReference type="ARBA" id="ARBA00022723"/>
    </source>
</evidence>
<dbReference type="GO" id="GO:0004131">
    <property type="term" value="F:cytosine deaminase activity"/>
    <property type="evidence" value="ECO:0007669"/>
    <property type="project" value="TreeGrafter"/>
</dbReference>
<dbReference type="CDD" id="cd01293">
    <property type="entry name" value="Bact_CD"/>
    <property type="match status" value="1"/>
</dbReference>
<dbReference type="Pfam" id="PF07969">
    <property type="entry name" value="Amidohydro_3"/>
    <property type="match status" value="1"/>
</dbReference>
<gene>
    <name evidence="4" type="ORF">SAMN02745136_02711</name>
</gene>
<organism evidence="4 5">
    <name type="scientific">Anaerocolumna jejuensis DSM 15929</name>
    <dbReference type="NCBI Taxonomy" id="1121322"/>
    <lineage>
        <taxon>Bacteria</taxon>
        <taxon>Bacillati</taxon>
        <taxon>Bacillota</taxon>
        <taxon>Clostridia</taxon>
        <taxon>Lachnospirales</taxon>
        <taxon>Lachnospiraceae</taxon>
        <taxon>Anaerocolumna</taxon>
    </lineage>
</organism>
<keyword evidence="2" id="KW-0378">Hydrolase</keyword>
<evidence type="ECO:0000313" key="4">
    <source>
        <dbReference type="EMBL" id="SHK53792.1"/>
    </source>
</evidence>
<evidence type="ECO:0000259" key="3">
    <source>
        <dbReference type="Pfam" id="PF07969"/>
    </source>
</evidence>
<dbReference type="GO" id="GO:0035888">
    <property type="term" value="F:isoguanine deaminase activity"/>
    <property type="evidence" value="ECO:0007669"/>
    <property type="project" value="TreeGrafter"/>
</dbReference>
<dbReference type="OrthoDB" id="9815027at2"/>
<accession>A0A1M6T9Q0</accession>
<dbReference type="AlphaFoldDB" id="A0A1M6T9Q0"/>
<dbReference type="GO" id="GO:0046872">
    <property type="term" value="F:metal ion binding"/>
    <property type="evidence" value="ECO:0007669"/>
    <property type="project" value="UniProtKB-KW"/>
</dbReference>
<dbReference type="NCBIfam" id="NF006685">
    <property type="entry name" value="PRK09230.1"/>
    <property type="match status" value="1"/>
</dbReference>
<dbReference type="GO" id="GO:0006209">
    <property type="term" value="P:cytosine catabolic process"/>
    <property type="evidence" value="ECO:0007669"/>
    <property type="project" value="TreeGrafter"/>
</dbReference>
<dbReference type="PANTHER" id="PTHR32027:SF0">
    <property type="entry name" value="CYTOSINE DEAMINASE"/>
    <property type="match status" value="1"/>
</dbReference>
<reference evidence="4 5" key="1">
    <citation type="submission" date="2016-11" db="EMBL/GenBank/DDBJ databases">
        <authorList>
            <person name="Jaros S."/>
            <person name="Januszkiewicz K."/>
            <person name="Wedrychowicz H."/>
        </authorList>
    </citation>
    <scope>NUCLEOTIDE SEQUENCE [LARGE SCALE GENOMIC DNA]</scope>
    <source>
        <strain evidence="4 5">DSM 15929</strain>
    </source>
</reference>
<dbReference type="InterPro" id="IPR013108">
    <property type="entry name" value="Amidohydro_3"/>
</dbReference>
<proteinExistence type="predicted"/>
<name>A0A1M6T9Q0_9FIRM</name>
<dbReference type="FunFam" id="3.20.20.140:FF:000019">
    <property type="entry name" value="Cytosine deaminase"/>
    <property type="match status" value="1"/>
</dbReference>
<dbReference type="PANTHER" id="PTHR32027">
    <property type="entry name" value="CYTOSINE DEAMINASE"/>
    <property type="match status" value="1"/>
</dbReference>
<dbReference type="Gene3D" id="2.30.40.10">
    <property type="entry name" value="Urease, subunit C, domain 1"/>
    <property type="match status" value="1"/>
</dbReference>
<dbReference type="Gene3D" id="3.20.20.140">
    <property type="entry name" value="Metal-dependent hydrolases"/>
    <property type="match status" value="1"/>
</dbReference>
<protein>
    <submittedName>
        <fullName evidence="4">Cytosine deaminase</fullName>
    </submittedName>
</protein>
<dbReference type="STRING" id="1121322.SAMN02745136_02711"/>
<sequence length="413" mass="46259">MVITGCKLRGKTELYDVYIEDGKFTEIAEHGKKAAPKESYDAHGKLLMPPFVEPHIHLDCVMTAGIPHYNMSGTLFEGISTWHEYKTEQPLNIPEIKDRAKEALRLMAEYGVQFVRTHVDVTETTFAGLTAMEELKEELKDIIELQTVAFPQNGILSVKGGKELMKKAMAAGVDCVGGIPHYEFSREYGVESIRFIYDLAEEYNAMVDVHCDEMDDEQSRYLEVLATEAWQRGMGARTVAAHTCAMGSYNDSYCTKLFRLLKESEINFNSCPTESIHLQGRTENYPKRRGITRIKEIVDAGMNIALGQDSIADPWYPIGVGNPLRVLEMGLHVGHMLGYKDISNCLDLISVNGAKNLCIQDKYGIDVGKPANFIILDGGDDYEILRFQKAVLLSVHNGRIISEKKPAVVNVHF</sequence>
<dbReference type="EMBL" id="FRAC01000013">
    <property type="protein sequence ID" value="SHK53792.1"/>
    <property type="molecule type" value="Genomic_DNA"/>
</dbReference>
<dbReference type="InterPro" id="IPR011059">
    <property type="entry name" value="Metal-dep_hydrolase_composite"/>
</dbReference>
<dbReference type="SUPFAM" id="SSF51556">
    <property type="entry name" value="Metallo-dependent hydrolases"/>
    <property type="match status" value="1"/>
</dbReference>
<dbReference type="InterPro" id="IPR032466">
    <property type="entry name" value="Metal_Hydrolase"/>
</dbReference>
<dbReference type="Proteomes" id="UP000184386">
    <property type="component" value="Unassembled WGS sequence"/>
</dbReference>
<dbReference type="RefSeq" id="WP_073276779.1">
    <property type="nucleotide sequence ID" value="NZ_FRAC01000013.1"/>
</dbReference>
<evidence type="ECO:0000256" key="2">
    <source>
        <dbReference type="ARBA" id="ARBA00022801"/>
    </source>
</evidence>
<keyword evidence="1" id="KW-0479">Metal-binding</keyword>
<dbReference type="InterPro" id="IPR052349">
    <property type="entry name" value="Metallo-hydrolase_Enzymes"/>
</dbReference>
<keyword evidence="5" id="KW-1185">Reference proteome</keyword>
<feature type="domain" description="Amidohydrolase 3" evidence="3">
    <location>
        <begin position="40"/>
        <end position="401"/>
    </location>
</feature>
<evidence type="ECO:0000313" key="5">
    <source>
        <dbReference type="Proteomes" id="UP000184386"/>
    </source>
</evidence>
<dbReference type="SUPFAM" id="SSF51338">
    <property type="entry name" value="Composite domain of metallo-dependent hydrolases"/>
    <property type="match status" value="1"/>
</dbReference>